<dbReference type="Proteomes" id="UP000044602">
    <property type="component" value="Unassembled WGS sequence"/>
</dbReference>
<evidence type="ECO:0000313" key="8">
    <source>
        <dbReference type="EMBL" id="CRK39263.1"/>
    </source>
</evidence>
<evidence type="ECO:0000313" key="10">
    <source>
        <dbReference type="Proteomes" id="UP000045706"/>
    </source>
</evidence>
<feature type="compositionally biased region" description="Polar residues" evidence="5">
    <location>
        <begin position="59"/>
        <end position="72"/>
    </location>
</feature>
<dbReference type="Proteomes" id="UP000045706">
    <property type="component" value="Unassembled WGS sequence"/>
</dbReference>
<keyword evidence="4" id="KW-0539">Nucleus</keyword>
<evidence type="ECO:0000256" key="1">
    <source>
        <dbReference type="ARBA" id="ARBA00004123"/>
    </source>
</evidence>
<reference evidence="9 10" key="1">
    <citation type="submission" date="2015-05" db="EMBL/GenBank/DDBJ databases">
        <authorList>
            <person name="Fogelqvist Johan"/>
        </authorList>
    </citation>
    <scope>NUCLEOTIDE SEQUENCE [LARGE SCALE GENOMIC DNA]</scope>
    <source>
        <strain evidence="7">VL1</strain>
        <strain evidence="8">VL2</strain>
    </source>
</reference>
<dbReference type="SUPFAM" id="SSF47113">
    <property type="entry name" value="Histone-fold"/>
    <property type="match status" value="1"/>
</dbReference>
<dbReference type="GO" id="GO:0046982">
    <property type="term" value="F:protein heterodimerization activity"/>
    <property type="evidence" value="ECO:0007669"/>
    <property type="project" value="InterPro"/>
</dbReference>
<dbReference type="EMBL" id="CVQI01031719">
    <property type="protein sequence ID" value="CRK39263.1"/>
    <property type="molecule type" value="Genomic_DNA"/>
</dbReference>
<feature type="compositionally biased region" description="Basic residues" evidence="5">
    <location>
        <begin position="362"/>
        <end position="378"/>
    </location>
</feature>
<feature type="compositionally biased region" description="Basic and acidic residues" evidence="5">
    <location>
        <begin position="49"/>
        <end position="58"/>
    </location>
</feature>
<evidence type="ECO:0000256" key="4">
    <source>
        <dbReference type="ARBA" id="ARBA00023242"/>
    </source>
</evidence>
<evidence type="ECO:0000256" key="3">
    <source>
        <dbReference type="ARBA" id="ARBA00022454"/>
    </source>
</evidence>
<dbReference type="InterPro" id="IPR035425">
    <property type="entry name" value="CENP-T/H4_C"/>
</dbReference>
<evidence type="ECO:0000256" key="2">
    <source>
        <dbReference type="ARBA" id="ARBA00004286"/>
    </source>
</evidence>
<accession>A0A0G4LNE1</accession>
<name>A0A0G4LNE1_VERLO</name>
<feature type="domain" description="CENP-T/Histone H4 histone fold" evidence="6">
    <location>
        <begin position="376"/>
        <end position="482"/>
    </location>
</feature>
<dbReference type="STRING" id="100787.A0A0G4LNE1"/>
<feature type="region of interest" description="Disordered" evidence="5">
    <location>
        <begin position="1"/>
        <end position="179"/>
    </location>
</feature>
<keyword evidence="3" id="KW-0158">Chromosome</keyword>
<keyword evidence="9" id="KW-1185">Reference proteome</keyword>
<dbReference type="GO" id="GO:0003682">
    <property type="term" value="F:chromatin binding"/>
    <property type="evidence" value="ECO:0007669"/>
    <property type="project" value="TreeGrafter"/>
</dbReference>
<dbReference type="InterPro" id="IPR009072">
    <property type="entry name" value="Histone-fold"/>
</dbReference>
<sequence>MDSSVASTPRGLPRPYDATFSAATPSLRLRARSDEPPSSHRAFRTPKQPRRDYLDSSTHKGYSASTRKNNAPTPHARAASQYLDQRRAAMTPGRRRQSVGVRRRESLFDNLRALSQALAPRSKPVETSSSPRDVPSRSRRSTRAAQDDDDDELPIDRPEMTLPLDMDDDSDLVPPRSSILEDPTLELPRRAYSEAPSRLSLASRRLSEFYNVRDALSDEDAPGQGFFPSMDADEGMDDEGAVDATLERIDEERRETLGGRPSDFGFAIPQDADPDASTFIMGLGPRSSPTRPVDVAPDEIEVDLGPVMEEDPSALMEATFDALASDANQPDPFGEASGDETLNEELPDAEVTAHSEIDSKQRKPRAGKARWKRSKHGHSYPPFPSTVVKRVAEQFARTSGISNPRIGKDTLAALQQATDWFFEQVSEDLGAYAAHAGRRTINESDMELVMKRQRQVNETTSTFSLATQYLPAELVHEIRMPLPVIPKKRRRTGRDEEQDEAEVA</sequence>
<dbReference type="Gene3D" id="1.10.20.10">
    <property type="entry name" value="Histone, subunit A"/>
    <property type="match status" value="1"/>
</dbReference>
<comment type="subcellular location">
    <subcellularLocation>
        <location evidence="2">Chromosome</location>
    </subcellularLocation>
    <subcellularLocation>
        <location evidence="1">Nucleus</location>
    </subcellularLocation>
</comment>
<evidence type="ECO:0000256" key="5">
    <source>
        <dbReference type="SAM" id="MobiDB-lite"/>
    </source>
</evidence>
<dbReference type="GO" id="GO:0071821">
    <property type="term" value="C:FANCM-MHF complex"/>
    <property type="evidence" value="ECO:0007669"/>
    <property type="project" value="TreeGrafter"/>
</dbReference>
<dbReference type="AlphaFoldDB" id="A0A0G4LNE1"/>
<dbReference type="PANTHER" id="PTHR22980">
    <property type="entry name" value="CORTISTATIN"/>
    <property type="match status" value="1"/>
</dbReference>
<feature type="compositionally biased region" description="Basic and acidic residues" evidence="5">
    <location>
        <begin position="351"/>
        <end position="361"/>
    </location>
</feature>
<gene>
    <name evidence="7" type="ORF">BN1708_013713</name>
    <name evidence="8" type="ORF">BN1723_004526</name>
</gene>
<evidence type="ECO:0000313" key="9">
    <source>
        <dbReference type="Proteomes" id="UP000044602"/>
    </source>
</evidence>
<organism evidence="7 9">
    <name type="scientific">Verticillium longisporum</name>
    <name type="common">Verticillium dahliae var. longisporum</name>
    <dbReference type="NCBI Taxonomy" id="100787"/>
    <lineage>
        <taxon>Eukaryota</taxon>
        <taxon>Fungi</taxon>
        <taxon>Dikarya</taxon>
        <taxon>Ascomycota</taxon>
        <taxon>Pezizomycotina</taxon>
        <taxon>Sordariomycetes</taxon>
        <taxon>Hypocreomycetidae</taxon>
        <taxon>Glomerellales</taxon>
        <taxon>Plectosphaerellaceae</taxon>
        <taxon>Verticillium</taxon>
    </lineage>
</organism>
<dbReference type="GO" id="GO:0031297">
    <property type="term" value="P:replication fork processing"/>
    <property type="evidence" value="ECO:0007669"/>
    <property type="project" value="TreeGrafter"/>
</dbReference>
<dbReference type="EMBL" id="CVQH01015780">
    <property type="protein sequence ID" value="CRK23543.1"/>
    <property type="molecule type" value="Genomic_DNA"/>
</dbReference>
<dbReference type="CDD" id="cd22920">
    <property type="entry name" value="HFD_CENP-T"/>
    <property type="match status" value="1"/>
</dbReference>
<protein>
    <recommendedName>
        <fullName evidence="6">CENP-T/Histone H4 histone fold domain-containing protein</fullName>
    </recommendedName>
</protein>
<evidence type="ECO:0000313" key="7">
    <source>
        <dbReference type="EMBL" id="CRK23543.1"/>
    </source>
</evidence>
<proteinExistence type="predicted"/>
<feature type="region of interest" description="Disordered" evidence="5">
    <location>
        <begin position="349"/>
        <end position="384"/>
    </location>
</feature>
<dbReference type="PANTHER" id="PTHR22980:SF5">
    <property type="entry name" value="CENP-T_HISTONE H4 HISTONE FOLD DOMAIN-CONTAINING PROTEIN"/>
    <property type="match status" value="1"/>
</dbReference>
<dbReference type="GO" id="GO:0000712">
    <property type="term" value="P:resolution of meiotic recombination intermediates"/>
    <property type="evidence" value="ECO:0007669"/>
    <property type="project" value="TreeGrafter"/>
</dbReference>
<dbReference type="GO" id="GO:0005694">
    <property type="term" value="C:chromosome"/>
    <property type="evidence" value="ECO:0007669"/>
    <property type="project" value="UniProtKB-SubCell"/>
</dbReference>
<dbReference type="Pfam" id="PF15511">
    <property type="entry name" value="CENP-T_C"/>
    <property type="match status" value="1"/>
</dbReference>
<evidence type="ECO:0000259" key="6">
    <source>
        <dbReference type="Pfam" id="PF15511"/>
    </source>
</evidence>